<evidence type="ECO:0000256" key="5">
    <source>
        <dbReference type="PROSITE-ProRule" id="PRU01023"/>
    </source>
</evidence>
<accession>A0A9X1DG90</accession>
<dbReference type="GO" id="GO:0008173">
    <property type="term" value="F:RNA methyltransferase activity"/>
    <property type="evidence" value="ECO:0007669"/>
    <property type="project" value="InterPro"/>
</dbReference>
<dbReference type="Proteomes" id="UP001138757">
    <property type="component" value="Unassembled WGS sequence"/>
</dbReference>
<protein>
    <submittedName>
        <fullName evidence="7">RsmB/NOP family class I SAM-dependent RNA methyltransferase</fullName>
    </submittedName>
</protein>
<dbReference type="RefSeq" id="WP_214625587.1">
    <property type="nucleotide sequence ID" value="NZ_JAHGAW010000017.1"/>
</dbReference>
<evidence type="ECO:0000313" key="8">
    <source>
        <dbReference type="Proteomes" id="UP001138757"/>
    </source>
</evidence>
<evidence type="ECO:0000256" key="3">
    <source>
        <dbReference type="ARBA" id="ARBA00022691"/>
    </source>
</evidence>
<evidence type="ECO:0000259" key="6">
    <source>
        <dbReference type="PROSITE" id="PS51686"/>
    </source>
</evidence>
<dbReference type="InterPro" id="IPR023267">
    <property type="entry name" value="RCMT"/>
</dbReference>
<evidence type="ECO:0000256" key="2">
    <source>
        <dbReference type="ARBA" id="ARBA00022679"/>
    </source>
</evidence>
<feature type="domain" description="SAM-dependent MTase RsmB/NOP-type" evidence="6">
    <location>
        <begin position="119"/>
        <end position="393"/>
    </location>
</feature>
<dbReference type="Gene3D" id="3.40.50.150">
    <property type="entry name" value="Vaccinia Virus protein VP39"/>
    <property type="match status" value="1"/>
</dbReference>
<dbReference type="InterPro" id="IPR029063">
    <property type="entry name" value="SAM-dependent_MTases_sf"/>
</dbReference>
<dbReference type="PANTHER" id="PTHR22807">
    <property type="entry name" value="NOP2 YEAST -RELATED NOL1/NOP2/FMU SUN DOMAIN-CONTAINING"/>
    <property type="match status" value="1"/>
</dbReference>
<dbReference type="PROSITE" id="PS51686">
    <property type="entry name" value="SAM_MT_RSMB_NOP"/>
    <property type="match status" value="1"/>
</dbReference>
<comment type="caution">
    <text evidence="5">Lacks conserved residue(s) required for the propagation of feature annotation.</text>
</comment>
<comment type="similarity">
    <text evidence="5">Belongs to the class I-like SAM-binding methyltransferase superfamily. RsmB/NOP family.</text>
</comment>
<dbReference type="AlphaFoldDB" id="A0A9X1DG90"/>
<proteinExistence type="inferred from homology"/>
<keyword evidence="2 5" id="KW-0808">Transferase</keyword>
<feature type="binding site" evidence="5">
    <location>
        <position position="262"/>
    </location>
    <ligand>
        <name>S-adenosyl-L-methionine</name>
        <dbReference type="ChEBI" id="CHEBI:59789"/>
    </ligand>
</feature>
<dbReference type="PANTHER" id="PTHR22807:SF53">
    <property type="entry name" value="RIBOSOMAL RNA SMALL SUBUNIT METHYLTRANSFERASE B-RELATED"/>
    <property type="match status" value="1"/>
</dbReference>
<sequence length="394" mass="42211">MTPAARLQAAIDLLDLIIAAARDDGPAADTLIARYFRDRRYAGSKDRRAVRDLVYRAIRAYGDRPESGRTALVGIAREDGELAALFDGSTHGPAPILPGEGASARSLLPRWIVPELAELISTQEQAALLDRAPLHIRVNPLKTTRQIVLARWPGAQPIAETRQGVALPSGTDVESDQLARDGALEIQDAGSQIIAQVCAAGPGMTVLDLCAGGGGKTLALAADMAGEGRLIAADTVRDRLARLVPRAERAGCAGLIETLLLDPGRESERLAPLDSQCDVVLIDAPCSGSGTWRRNPEARWRLTPDRLARIAALQARLLQVAAPLVKPGGRLVYAVCSLIDREGHDQVQQFVSSNFLWSPQRSTEAGRPWGLGTLLSPQHDGTDGFFFSVLEKPC</sequence>
<keyword evidence="8" id="KW-1185">Reference proteome</keyword>
<dbReference type="CDD" id="cd02440">
    <property type="entry name" value="AdoMet_MTases"/>
    <property type="match status" value="1"/>
</dbReference>
<dbReference type="SUPFAM" id="SSF53335">
    <property type="entry name" value="S-adenosyl-L-methionine-dependent methyltransferases"/>
    <property type="match status" value="1"/>
</dbReference>
<dbReference type="PRINTS" id="PR02008">
    <property type="entry name" value="RCMTFAMILY"/>
</dbReference>
<dbReference type="GO" id="GO:0003723">
    <property type="term" value="F:RNA binding"/>
    <property type="evidence" value="ECO:0007669"/>
    <property type="project" value="UniProtKB-UniRule"/>
</dbReference>
<keyword evidence="4 5" id="KW-0694">RNA-binding</keyword>
<dbReference type="InterPro" id="IPR001678">
    <property type="entry name" value="MeTrfase_RsmB-F_NOP2_dom"/>
</dbReference>
<feature type="binding site" evidence="5">
    <location>
        <position position="283"/>
    </location>
    <ligand>
        <name>S-adenosyl-L-methionine</name>
        <dbReference type="ChEBI" id="CHEBI:59789"/>
    </ligand>
</feature>
<comment type="caution">
    <text evidence="7">The sequence shown here is derived from an EMBL/GenBank/DDBJ whole genome shotgun (WGS) entry which is preliminary data.</text>
</comment>
<feature type="binding site" evidence="5">
    <location>
        <position position="234"/>
    </location>
    <ligand>
        <name>S-adenosyl-L-methionine</name>
        <dbReference type="ChEBI" id="CHEBI:59789"/>
    </ligand>
</feature>
<keyword evidence="1 5" id="KW-0489">Methyltransferase</keyword>
<gene>
    <name evidence="7" type="ORF">KK488_20490</name>
</gene>
<dbReference type="EMBL" id="JAHGAW010000017">
    <property type="protein sequence ID" value="MBT2189336.1"/>
    <property type="molecule type" value="Genomic_DNA"/>
</dbReference>
<keyword evidence="3 5" id="KW-0949">S-adenosyl-L-methionine</keyword>
<reference evidence="7" key="1">
    <citation type="submission" date="2021-05" db="EMBL/GenBank/DDBJ databases">
        <title>Genome of Sphingobium sp. strain.</title>
        <authorList>
            <person name="Fan R."/>
        </authorList>
    </citation>
    <scope>NUCLEOTIDE SEQUENCE</scope>
    <source>
        <strain evidence="7">H33</strain>
    </source>
</reference>
<dbReference type="GO" id="GO:0001510">
    <property type="term" value="P:RNA methylation"/>
    <property type="evidence" value="ECO:0007669"/>
    <property type="project" value="InterPro"/>
</dbReference>
<dbReference type="InterPro" id="IPR049560">
    <property type="entry name" value="MeTrfase_RsmB-F_NOP2_cat"/>
</dbReference>
<evidence type="ECO:0000256" key="1">
    <source>
        <dbReference type="ARBA" id="ARBA00022603"/>
    </source>
</evidence>
<dbReference type="Pfam" id="PF01189">
    <property type="entry name" value="Methyltr_RsmB-F"/>
    <property type="match status" value="1"/>
</dbReference>
<organism evidence="7 8">
    <name type="scientific">Sphingobium nicotianae</name>
    <dbReference type="NCBI Taxonomy" id="2782607"/>
    <lineage>
        <taxon>Bacteria</taxon>
        <taxon>Pseudomonadati</taxon>
        <taxon>Pseudomonadota</taxon>
        <taxon>Alphaproteobacteria</taxon>
        <taxon>Sphingomonadales</taxon>
        <taxon>Sphingomonadaceae</taxon>
        <taxon>Sphingobium</taxon>
    </lineage>
</organism>
<evidence type="ECO:0000256" key="4">
    <source>
        <dbReference type="ARBA" id="ARBA00022884"/>
    </source>
</evidence>
<name>A0A9X1DG90_9SPHN</name>
<evidence type="ECO:0000313" key="7">
    <source>
        <dbReference type="EMBL" id="MBT2189336.1"/>
    </source>
</evidence>
<feature type="active site" description="Nucleophile" evidence="5">
    <location>
        <position position="336"/>
    </location>
</feature>